<reference evidence="9 10" key="1">
    <citation type="submission" date="2013-04" db="EMBL/GenBank/DDBJ databases">
        <title>The Genome Sequence of Parabacteroides goldsteinii DSM 19448.</title>
        <authorList>
            <consortium name="The Broad Institute Genomics Platform"/>
            <person name="Earl A."/>
            <person name="Ward D."/>
            <person name="Feldgarden M."/>
            <person name="Gevers D."/>
            <person name="Martens E."/>
            <person name="Sakamoto M."/>
            <person name="Benno Y."/>
            <person name="Song Y."/>
            <person name="Liu C."/>
            <person name="Lee J."/>
            <person name="Bolanos M."/>
            <person name="Vaisanen M.L."/>
            <person name="Finegold S.M."/>
            <person name="Walker B."/>
            <person name="Young S."/>
            <person name="Zeng Q."/>
            <person name="Gargeya S."/>
            <person name="Fitzgerald M."/>
            <person name="Haas B."/>
            <person name="Abouelleil A."/>
            <person name="Allen A.W."/>
            <person name="Alvarado L."/>
            <person name="Arachchi H.M."/>
            <person name="Berlin A.M."/>
            <person name="Chapman S.B."/>
            <person name="Gainer-Dewar J."/>
            <person name="Goldberg J."/>
            <person name="Griggs A."/>
            <person name="Gujja S."/>
            <person name="Hansen M."/>
            <person name="Howarth C."/>
            <person name="Imamovic A."/>
            <person name="Ireland A."/>
            <person name="Larimer J."/>
            <person name="McCowan C."/>
            <person name="Murphy C."/>
            <person name="Pearson M."/>
            <person name="Poon T.W."/>
            <person name="Priest M."/>
            <person name="Roberts A."/>
            <person name="Saif S."/>
            <person name="Shea T."/>
            <person name="Sisk P."/>
            <person name="Sykes S."/>
            <person name="Wortman J."/>
            <person name="Nusbaum C."/>
            <person name="Birren B."/>
        </authorList>
    </citation>
    <scope>NUCLEOTIDE SEQUENCE [LARGE SCALE GENOMIC DNA]</scope>
    <source>
        <strain evidence="9 10">DSM 19448</strain>
    </source>
</reference>
<gene>
    <name evidence="9" type="ORF">HMPREF1535_02570</name>
</gene>
<comment type="subcellular location">
    <subcellularLocation>
        <location evidence="1">Cytoplasm</location>
    </subcellularLocation>
</comment>
<dbReference type="PATRIC" id="fig|927665.4.peg.2645"/>
<keyword evidence="7" id="KW-1133">Transmembrane helix</keyword>
<evidence type="ECO:0008006" key="11">
    <source>
        <dbReference type="Google" id="ProtNLM"/>
    </source>
</evidence>
<evidence type="ECO:0000256" key="7">
    <source>
        <dbReference type="SAM" id="Phobius"/>
    </source>
</evidence>
<evidence type="ECO:0000313" key="10">
    <source>
        <dbReference type="Proteomes" id="UP000033047"/>
    </source>
</evidence>
<comment type="similarity">
    <text evidence="5">Belongs to the Rap family.</text>
</comment>
<keyword evidence="3" id="KW-0677">Repeat</keyword>
<accession>A0A0F5JBJ6</accession>
<dbReference type="InterPro" id="IPR051476">
    <property type="entry name" value="Bac_ResReg_Asp_Phosphatase"/>
</dbReference>
<dbReference type="EMBL" id="AQHV01000012">
    <property type="protein sequence ID" value="KKB54817.1"/>
    <property type="molecule type" value="Genomic_DNA"/>
</dbReference>
<proteinExistence type="inferred from homology"/>
<dbReference type="AlphaFoldDB" id="A0A0F5JBJ6"/>
<evidence type="ECO:0000256" key="1">
    <source>
        <dbReference type="ARBA" id="ARBA00004496"/>
    </source>
</evidence>
<organism evidence="9 10">
    <name type="scientific">Parabacteroides goldsteinii DSM 19448 = WAL 12034</name>
    <dbReference type="NCBI Taxonomy" id="927665"/>
    <lineage>
        <taxon>Bacteria</taxon>
        <taxon>Pseudomonadati</taxon>
        <taxon>Bacteroidota</taxon>
        <taxon>Bacteroidia</taxon>
        <taxon>Bacteroidales</taxon>
        <taxon>Tannerellaceae</taxon>
        <taxon>Parabacteroides</taxon>
    </lineage>
</organism>
<keyword evidence="2" id="KW-0963">Cytoplasm</keyword>
<keyword evidence="8" id="KW-0732">Signal</keyword>
<evidence type="ECO:0000256" key="8">
    <source>
        <dbReference type="SAM" id="SignalP"/>
    </source>
</evidence>
<name>A0A0F5JBJ6_9BACT</name>
<evidence type="ECO:0000256" key="4">
    <source>
        <dbReference type="ARBA" id="ARBA00022803"/>
    </source>
</evidence>
<dbReference type="PANTHER" id="PTHR46630:SF1">
    <property type="entry name" value="TETRATRICOPEPTIDE REPEAT PROTEIN 29"/>
    <property type="match status" value="1"/>
</dbReference>
<evidence type="ECO:0000256" key="2">
    <source>
        <dbReference type="ARBA" id="ARBA00022490"/>
    </source>
</evidence>
<keyword evidence="7" id="KW-0472">Membrane</keyword>
<evidence type="ECO:0000256" key="5">
    <source>
        <dbReference type="ARBA" id="ARBA00038253"/>
    </source>
</evidence>
<feature type="chain" id="PRO_5002489986" description="MalT-like TPR region domain-containing protein" evidence="8">
    <location>
        <begin position="22"/>
        <end position="570"/>
    </location>
</feature>
<keyword evidence="4" id="KW-0802">TPR repeat</keyword>
<dbReference type="SUPFAM" id="SSF48452">
    <property type="entry name" value="TPR-like"/>
    <property type="match status" value="1"/>
</dbReference>
<sequence length="570" mass="66848">MSKGLKLILNLLLLFCLVACSRSTNVSPLLKKAEEYMNEKPDSALLLLDSITTYREDMSEAQNALWCLLYTQAQDKKRIEHTSDSLIQIAVKYYEKTNFKARKMQAYYYCGNVFYDLNDALQAQEYYLKAYEVGKKLNNPYLLGRLCANLGTLYTYQELYQPAMAFQKEAVDCFLRDEDTVSLSVTFRNIARIHVCESRLDSAIVYYSKALLYTSGSHEFYMLNELADAYGRVGDTETGLTYAWKAYSQIEIADDSCLVNLTLGDLYLKSGKMDSAYHYLSFCRKSTDIYTLKDTYYWLSQLEKARRNLDAYVVFQEQYEAFRDSTDRLTYKETLTRLQSMYDYLLVEREKEYYRKEADRKTIYMYSFLGGTILFLLVAVILVFSIKEKKKEQKKQYLRLQEQQARESKQYQAERNATILELEQKTRLANGLKMELDIMKGIKNEQTVDQTDFPITKEEQYKIFLTSDLYRGLRSKWDKLDSEQWLEVVKWIDHILYLNFTYKIKMMYPQISEQDLQICCLTKLEIPVSRMAVLLAKTSQAISLGRKRLYKKMTGKQGTAQDFDTLILSF</sequence>
<dbReference type="PANTHER" id="PTHR46630">
    <property type="entry name" value="TETRATRICOPEPTIDE REPEAT PROTEIN 29"/>
    <property type="match status" value="1"/>
</dbReference>
<feature type="transmembrane region" description="Helical" evidence="7">
    <location>
        <begin position="363"/>
        <end position="386"/>
    </location>
</feature>
<keyword evidence="6" id="KW-0175">Coiled coil</keyword>
<feature type="coiled-coil region" evidence="6">
    <location>
        <begin position="383"/>
        <end position="410"/>
    </location>
</feature>
<dbReference type="STRING" id="927665.HMPREF1535_02570"/>
<dbReference type="GO" id="GO:0005737">
    <property type="term" value="C:cytoplasm"/>
    <property type="evidence" value="ECO:0007669"/>
    <property type="project" value="UniProtKB-SubCell"/>
</dbReference>
<protein>
    <recommendedName>
        <fullName evidence="11">MalT-like TPR region domain-containing protein</fullName>
    </recommendedName>
</protein>
<dbReference type="RefSeq" id="WP_009859603.1">
    <property type="nucleotide sequence ID" value="NZ_KQ033912.1"/>
</dbReference>
<dbReference type="HOGENOM" id="CLU_030491_0_0_10"/>
<dbReference type="InterPro" id="IPR011990">
    <property type="entry name" value="TPR-like_helical_dom_sf"/>
</dbReference>
<evidence type="ECO:0000256" key="3">
    <source>
        <dbReference type="ARBA" id="ARBA00022737"/>
    </source>
</evidence>
<evidence type="ECO:0000256" key="6">
    <source>
        <dbReference type="SAM" id="Coils"/>
    </source>
</evidence>
<dbReference type="Gene3D" id="1.25.40.10">
    <property type="entry name" value="Tetratricopeptide repeat domain"/>
    <property type="match status" value="2"/>
</dbReference>
<evidence type="ECO:0000313" key="9">
    <source>
        <dbReference type="EMBL" id="KKB54817.1"/>
    </source>
</evidence>
<keyword evidence="7" id="KW-0812">Transmembrane</keyword>
<comment type="caution">
    <text evidence="9">The sequence shown here is derived from an EMBL/GenBank/DDBJ whole genome shotgun (WGS) entry which is preliminary data.</text>
</comment>
<feature type="signal peptide" evidence="8">
    <location>
        <begin position="1"/>
        <end position="21"/>
    </location>
</feature>
<dbReference type="Proteomes" id="UP000033047">
    <property type="component" value="Unassembled WGS sequence"/>
</dbReference>